<sequence length="230" mass="26368">MTSYTDYNNHIIYNPEGKIKQIEYVKNTVGLGNTVVALKNNNAGVIVTYNIKRSIFAEYQKKIFKINDYSLFSFSGITNDGNKIVKYLKYKYVNEHVIKERKIHPIHVFDDLCYDASFRTLVNGSRMYGVEGFLLTDYDGICLTNFSPMGVAKEVKGLSIGNRSQSCRTILEDECHEFDNFNVEQLIFTGLKSLKNAYPEEGLLSNENVDFWILKKNGIAMQVDSKEYLN</sequence>
<dbReference type="GO" id="GO:0051603">
    <property type="term" value="P:proteolysis involved in protein catabolic process"/>
    <property type="evidence" value="ECO:0007669"/>
    <property type="project" value="InterPro"/>
</dbReference>
<evidence type="ECO:0000313" key="2">
    <source>
        <dbReference type="EMBL" id="EQB61180.1"/>
    </source>
</evidence>
<dbReference type="PANTHER" id="PTHR11599">
    <property type="entry name" value="PROTEASOME SUBUNIT ALPHA/BETA"/>
    <property type="match status" value="1"/>
</dbReference>
<dbReference type="OrthoDB" id="431557at2759"/>
<dbReference type="AlphaFoldDB" id="T0MJQ4"/>
<reference evidence="2 3" key="1">
    <citation type="journal article" date="2013" name="BMC Genomics">
        <title>Genome sequencing and comparative genomics of honey bee microsporidia, Nosema apis reveal novel insights into host-parasite interactions.</title>
        <authorList>
            <person name="Chen Yp."/>
            <person name="Pettis J.S."/>
            <person name="Zhao Y."/>
            <person name="Liu X."/>
            <person name="Tallon L.J."/>
            <person name="Sadzewicz L.D."/>
            <person name="Li R."/>
            <person name="Zheng H."/>
            <person name="Huang S."/>
            <person name="Zhang X."/>
            <person name="Hamilton M.C."/>
            <person name="Pernal S.F."/>
            <person name="Melathopoulos A.P."/>
            <person name="Yan X."/>
            <person name="Evans J.D."/>
        </authorList>
    </citation>
    <scope>NUCLEOTIDE SEQUENCE [LARGE SCALE GENOMIC DNA]</scope>
    <source>
        <strain evidence="2 3">BRL 01</strain>
    </source>
</reference>
<keyword evidence="1 2" id="KW-0647">Proteasome</keyword>
<gene>
    <name evidence="2" type="ORF">NAPIS_ORF01254</name>
</gene>
<accession>T0MJQ4</accession>
<evidence type="ECO:0000313" key="3">
    <source>
        <dbReference type="Proteomes" id="UP000053780"/>
    </source>
</evidence>
<dbReference type="Gene3D" id="3.60.20.10">
    <property type="entry name" value="Glutamine Phosphoribosylpyrophosphate, subunit 1, domain 1"/>
    <property type="match status" value="1"/>
</dbReference>
<proteinExistence type="predicted"/>
<keyword evidence="3" id="KW-1185">Reference proteome</keyword>
<dbReference type="SUPFAM" id="SSF56235">
    <property type="entry name" value="N-terminal nucleophile aminohydrolases (Ntn hydrolases)"/>
    <property type="match status" value="1"/>
</dbReference>
<dbReference type="Pfam" id="PF00227">
    <property type="entry name" value="Proteasome"/>
    <property type="match status" value="1"/>
</dbReference>
<dbReference type="VEuPathDB" id="MicrosporidiaDB:NAPIS_ORF01254"/>
<organism evidence="2 3">
    <name type="scientific">Vairimorpha apis BRL 01</name>
    <dbReference type="NCBI Taxonomy" id="1037528"/>
    <lineage>
        <taxon>Eukaryota</taxon>
        <taxon>Fungi</taxon>
        <taxon>Fungi incertae sedis</taxon>
        <taxon>Microsporidia</taxon>
        <taxon>Nosematidae</taxon>
        <taxon>Vairimorpha</taxon>
    </lineage>
</organism>
<dbReference type="InterPro" id="IPR001353">
    <property type="entry name" value="Proteasome_sua/b"/>
</dbReference>
<evidence type="ECO:0000256" key="1">
    <source>
        <dbReference type="ARBA" id="ARBA00022942"/>
    </source>
</evidence>
<dbReference type="EMBL" id="KE647167">
    <property type="protein sequence ID" value="EQB61180.1"/>
    <property type="molecule type" value="Genomic_DNA"/>
</dbReference>
<dbReference type="InterPro" id="IPR029055">
    <property type="entry name" value="Ntn_hydrolases_N"/>
</dbReference>
<name>T0MJQ4_9MICR</name>
<dbReference type="GO" id="GO:0005839">
    <property type="term" value="C:proteasome core complex"/>
    <property type="evidence" value="ECO:0007669"/>
    <property type="project" value="InterPro"/>
</dbReference>
<protein>
    <submittedName>
        <fullName evidence="2">20s proteasome subunit</fullName>
    </submittedName>
</protein>
<dbReference type="InterPro" id="IPR050115">
    <property type="entry name" value="Proteasome_alpha"/>
</dbReference>
<dbReference type="Proteomes" id="UP000053780">
    <property type="component" value="Unassembled WGS sequence"/>
</dbReference>
<dbReference type="HOGENOM" id="CLU_035750_8_1_1"/>